<name>A0A5N7DED1_9EURO</name>
<feature type="compositionally biased region" description="Polar residues" evidence="1">
    <location>
        <begin position="308"/>
        <end position="317"/>
    </location>
</feature>
<dbReference type="OrthoDB" id="4177740at2759"/>
<dbReference type="Proteomes" id="UP000325579">
    <property type="component" value="Unassembled WGS sequence"/>
</dbReference>
<feature type="region of interest" description="Disordered" evidence="1">
    <location>
        <begin position="356"/>
        <end position="375"/>
    </location>
</feature>
<accession>A0A5N7DED1</accession>
<dbReference type="GeneID" id="43671715"/>
<dbReference type="AlphaFoldDB" id="A0A5N7DED1"/>
<reference evidence="2 3" key="1">
    <citation type="submission" date="2019-04" db="EMBL/GenBank/DDBJ databases">
        <authorList>
            <consortium name="DOE Joint Genome Institute"/>
            <person name="Mondo S."/>
            <person name="Kjaerbolling I."/>
            <person name="Vesth T."/>
            <person name="Frisvad J.C."/>
            <person name="Nybo J.L."/>
            <person name="Theobald S."/>
            <person name="Kildgaard S."/>
            <person name="Isbrandt T."/>
            <person name="Kuo A."/>
            <person name="Sato A."/>
            <person name="Lyhne E.K."/>
            <person name="Kogle M.E."/>
            <person name="Wiebenga A."/>
            <person name="Kun R.S."/>
            <person name="Lubbers R.J."/>
            <person name="Makela M.R."/>
            <person name="Barry K."/>
            <person name="Chovatia M."/>
            <person name="Clum A."/>
            <person name="Daum C."/>
            <person name="Haridas S."/>
            <person name="He G."/>
            <person name="LaButti K."/>
            <person name="Lipzen A."/>
            <person name="Riley R."/>
            <person name="Salamov A."/>
            <person name="Simmons B.A."/>
            <person name="Magnuson J.K."/>
            <person name="Henrissat B."/>
            <person name="Mortensen U.H."/>
            <person name="Larsen T.O."/>
            <person name="Devries R.P."/>
            <person name="Grigoriev I.V."/>
            <person name="Machida M."/>
            <person name="Baker S.E."/>
            <person name="Andersen M.R."/>
            <person name="Cantor M.N."/>
            <person name="Hua S.X."/>
        </authorList>
    </citation>
    <scope>NUCLEOTIDE SEQUENCE [LARGE SCALE GENOMIC DNA]</scope>
    <source>
        <strain evidence="2 3">CBS 119388</strain>
    </source>
</reference>
<sequence length="375" mass="42474">MSDFKQRVSTIVGSIRINHSRVRVETAREMERQRRIDALADMYDTIEDMRGAYTEDNILDDLGIKVEKLNVTGDSGAVSGTQSFFEPLYQSTLDENKLASDKETIADRDCGLIQVMNRTDIDTADCLGCELAFRATYLPRSGPLKERNTERTRYAGLSGLRKWRIRDGLSKCMLDAAFHYQTFYSEHPRYSPVHAWEFKNREEKPHLMLSLKHGIAHEDKILRGELLTILAIMQSRMPWPMFKDHVIVPIMLFSFIGHSGRIIQAHYNGHTLVLCKSNIFRFLNGRTAVYNMDHFVRYVASAPEGDTRSPSHATTAEQARGPDGATASPSSLPIRPKDAAYRSSMGFGRRKSLMGVFSRRRASSQENIDPSESSS</sequence>
<organism evidence="2 3">
    <name type="scientific">Aspergillus pseudonomiae</name>
    <dbReference type="NCBI Taxonomy" id="1506151"/>
    <lineage>
        <taxon>Eukaryota</taxon>
        <taxon>Fungi</taxon>
        <taxon>Dikarya</taxon>
        <taxon>Ascomycota</taxon>
        <taxon>Pezizomycotina</taxon>
        <taxon>Eurotiomycetes</taxon>
        <taxon>Eurotiomycetidae</taxon>
        <taxon>Eurotiales</taxon>
        <taxon>Aspergillaceae</taxon>
        <taxon>Aspergillus</taxon>
        <taxon>Aspergillus subgen. Circumdati</taxon>
    </lineage>
</organism>
<protein>
    <submittedName>
        <fullName evidence="2">Uncharacterized protein</fullName>
    </submittedName>
</protein>
<dbReference type="RefSeq" id="XP_031942135.1">
    <property type="nucleotide sequence ID" value="XM_032087024.1"/>
</dbReference>
<feature type="compositionally biased region" description="Polar residues" evidence="1">
    <location>
        <begin position="364"/>
        <end position="375"/>
    </location>
</feature>
<evidence type="ECO:0000256" key="1">
    <source>
        <dbReference type="SAM" id="MobiDB-lite"/>
    </source>
</evidence>
<dbReference type="EMBL" id="ML736764">
    <property type="protein sequence ID" value="KAE8404816.1"/>
    <property type="molecule type" value="Genomic_DNA"/>
</dbReference>
<keyword evidence="3" id="KW-1185">Reference proteome</keyword>
<evidence type="ECO:0000313" key="2">
    <source>
        <dbReference type="EMBL" id="KAE8404816.1"/>
    </source>
</evidence>
<feature type="region of interest" description="Disordered" evidence="1">
    <location>
        <begin position="303"/>
        <end position="346"/>
    </location>
</feature>
<evidence type="ECO:0000313" key="3">
    <source>
        <dbReference type="Proteomes" id="UP000325579"/>
    </source>
</evidence>
<gene>
    <name evidence="2" type="ORF">BDV37DRAFT_282352</name>
</gene>
<proteinExistence type="predicted"/>